<feature type="domain" description="UDP-N-acetylglucosamine 2-epimerase" evidence="1">
    <location>
        <begin position="26"/>
        <end position="366"/>
    </location>
</feature>
<dbReference type="Gene3D" id="3.40.50.2000">
    <property type="entry name" value="Glycogen Phosphorylase B"/>
    <property type="match status" value="2"/>
</dbReference>
<dbReference type="InterPro" id="IPR003331">
    <property type="entry name" value="UDP_GlcNAc_Epimerase_2_dom"/>
</dbReference>
<dbReference type="STRING" id="279360.MB14_03135"/>
<dbReference type="PANTHER" id="PTHR43174">
    <property type="entry name" value="UDP-N-ACETYLGLUCOSAMINE 2-EPIMERASE"/>
    <property type="match status" value="1"/>
</dbReference>
<dbReference type="Proteomes" id="UP000075583">
    <property type="component" value="Unassembled WGS sequence"/>
</dbReference>
<dbReference type="PANTHER" id="PTHR43174:SF3">
    <property type="entry name" value="UDP-N-ACETYLGLUCOSAMINE 2-EPIMERASE"/>
    <property type="match status" value="1"/>
</dbReference>
<gene>
    <name evidence="2" type="ORF">MB14_03135</name>
</gene>
<dbReference type="InterPro" id="IPR029767">
    <property type="entry name" value="WecB-like"/>
</dbReference>
<dbReference type="AlphaFoldDB" id="A0A150XC09"/>
<name>A0A150XC09_ROSEK</name>
<dbReference type="GO" id="GO:0004553">
    <property type="term" value="F:hydrolase activity, hydrolyzing O-glycosyl compounds"/>
    <property type="evidence" value="ECO:0007669"/>
    <property type="project" value="InterPro"/>
</dbReference>
<evidence type="ECO:0000259" key="1">
    <source>
        <dbReference type="Pfam" id="PF02350"/>
    </source>
</evidence>
<dbReference type="InterPro" id="IPR020004">
    <property type="entry name" value="UDP-GlcNAc_Epase"/>
</dbReference>
<dbReference type="GO" id="GO:0006047">
    <property type="term" value="P:UDP-N-acetylglucosamine metabolic process"/>
    <property type="evidence" value="ECO:0007669"/>
    <property type="project" value="InterPro"/>
</dbReference>
<evidence type="ECO:0000313" key="3">
    <source>
        <dbReference type="Proteomes" id="UP000075583"/>
    </source>
</evidence>
<sequence>MEPINIGVLTSSRADYGIYKPLLKLLSEDDRVSLSIIAFGSHLLSKYGETIHVIEREALGQILKVEGMGEDDSPSAIVTYYGKLVLQFNKLFESHQFDIVFALGDRYEMSAAVQATIPHELKIAHIHGGETTLGAIDNVYRHQITIASKWHFVTTQFFKERVVSLIESDEFVYNVGALSLSEIEKKPLPDWFEVSKKFSIPQKPFILSTFHPETVKSKNNSIHAQEVMLALNEVLMYTNIVITGTNADTSGTTFRNMALDLKERFPEKVYLVESFGKENYFAALSNCLFVLGNSSSGIIEAASFGKFVLNVGDRQKGRKSNDNVIDIPFKKEVLIKVMMDLLKGPSFDGKNVYYKPDTANAIKETILSWTGKTE</sequence>
<proteinExistence type="predicted"/>
<comment type="caution">
    <text evidence="2">The sequence shown here is derived from an EMBL/GenBank/DDBJ whole genome shotgun (WGS) entry which is preliminary data.</text>
</comment>
<accession>A0A150XC09</accession>
<organism evidence="2 3">
    <name type="scientific">Roseivirga ehrenbergii (strain DSM 102268 / JCM 13514 / KCTC 12282 / NCIMB 14502 / KMM 6017)</name>
    <dbReference type="NCBI Taxonomy" id="279360"/>
    <lineage>
        <taxon>Bacteria</taxon>
        <taxon>Pseudomonadati</taxon>
        <taxon>Bacteroidota</taxon>
        <taxon>Cytophagia</taxon>
        <taxon>Cytophagales</taxon>
        <taxon>Roseivirgaceae</taxon>
        <taxon>Roseivirga</taxon>
    </lineage>
</organism>
<keyword evidence="3" id="KW-1185">Reference proteome</keyword>
<reference evidence="2" key="1">
    <citation type="submission" date="2016-01" db="EMBL/GenBank/DDBJ databases">
        <title>Genome sequencing of Roseivirga ehrenbergii KMM 6017.</title>
        <authorList>
            <person name="Selvaratnam C."/>
            <person name="Thevarajoo S."/>
            <person name="Goh K.M."/>
            <person name="Ee R."/>
            <person name="Chan K.-G."/>
            <person name="Chong C.S."/>
        </authorList>
    </citation>
    <scope>NUCLEOTIDE SEQUENCE [LARGE SCALE GENOMIC DNA]</scope>
    <source>
        <strain evidence="2">KMM 6017</strain>
    </source>
</reference>
<dbReference type="Pfam" id="PF02350">
    <property type="entry name" value="Epimerase_2"/>
    <property type="match status" value="1"/>
</dbReference>
<dbReference type="NCBIfam" id="TIGR03568">
    <property type="entry name" value="NeuC_NnaA"/>
    <property type="match status" value="1"/>
</dbReference>
<dbReference type="OrthoDB" id="9803238at2"/>
<protein>
    <recommendedName>
        <fullName evidence="1">UDP-N-acetylglucosamine 2-epimerase domain-containing protein</fullName>
    </recommendedName>
</protein>
<evidence type="ECO:0000313" key="2">
    <source>
        <dbReference type="EMBL" id="KYG76257.1"/>
    </source>
</evidence>
<dbReference type="RefSeq" id="WP_062591335.1">
    <property type="nucleotide sequence ID" value="NZ_LQZQ01000023.1"/>
</dbReference>
<dbReference type="EMBL" id="LQZQ01000023">
    <property type="protein sequence ID" value="KYG76257.1"/>
    <property type="molecule type" value="Genomic_DNA"/>
</dbReference>
<dbReference type="SUPFAM" id="SSF53756">
    <property type="entry name" value="UDP-Glycosyltransferase/glycogen phosphorylase"/>
    <property type="match status" value="1"/>
</dbReference>